<keyword evidence="2" id="KW-1133">Transmembrane helix</keyword>
<feature type="compositionally biased region" description="Basic and acidic residues" evidence="1">
    <location>
        <begin position="390"/>
        <end position="407"/>
    </location>
</feature>
<feature type="compositionally biased region" description="Basic and acidic residues" evidence="1">
    <location>
        <begin position="155"/>
        <end position="171"/>
    </location>
</feature>
<name>A0AA38VGX7_9PEZI</name>
<feature type="compositionally biased region" description="Basic and acidic residues" evidence="1">
    <location>
        <begin position="275"/>
        <end position="291"/>
    </location>
</feature>
<feature type="compositionally biased region" description="Pro residues" evidence="1">
    <location>
        <begin position="79"/>
        <end position="93"/>
    </location>
</feature>
<feature type="compositionally biased region" description="Low complexity" evidence="1">
    <location>
        <begin position="94"/>
        <end position="106"/>
    </location>
</feature>
<evidence type="ECO:0000313" key="4">
    <source>
        <dbReference type="Proteomes" id="UP001174691"/>
    </source>
</evidence>
<feature type="transmembrane region" description="Helical" evidence="2">
    <location>
        <begin position="33"/>
        <end position="52"/>
    </location>
</feature>
<feature type="compositionally biased region" description="Polar residues" evidence="1">
    <location>
        <begin position="114"/>
        <end position="125"/>
    </location>
</feature>
<evidence type="ECO:0000256" key="2">
    <source>
        <dbReference type="SAM" id="Phobius"/>
    </source>
</evidence>
<protein>
    <submittedName>
        <fullName evidence="3">Uncharacterized protein</fullName>
    </submittedName>
</protein>
<feature type="compositionally biased region" description="Acidic residues" evidence="1">
    <location>
        <begin position="172"/>
        <end position="191"/>
    </location>
</feature>
<feature type="compositionally biased region" description="Acidic residues" evidence="1">
    <location>
        <begin position="239"/>
        <end position="262"/>
    </location>
</feature>
<accession>A0AA38VGX7</accession>
<feature type="compositionally biased region" description="Low complexity" evidence="1">
    <location>
        <begin position="195"/>
        <end position="205"/>
    </location>
</feature>
<evidence type="ECO:0000313" key="3">
    <source>
        <dbReference type="EMBL" id="KAJ9150574.1"/>
    </source>
</evidence>
<feature type="compositionally biased region" description="Basic and acidic residues" evidence="1">
    <location>
        <begin position="338"/>
        <end position="367"/>
    </location>
</feature>
<keyword evidence="2" id="KW-0812">Transmembrane</keyword>
<evidence type="ECO:0000256" key="1">
    <source>
        <dbReference type="SAM" id="MobiDB-lite"/>
    </source>
</evidence>
<dbReference type="AlphaFoldDB" id="A0AA38VGX7"/>
<keyword evidence="4" id="KW-1185">Reference proteome</keyword>
<feature type="compositionally biased region" description="Low complexity" evidence="1">
    <location>
        <begin position="67"/>
        <end position="78"/>
    </location>
</feature>
<feature type="region of interest" description="Disordered" evidence="1">
    <location>
        <begin position="66"/>
        <end position="423"/>
    </location>
</feature>
<dbReference type="EMBL" id="JANBVN010000070">
    <property type="protein sequence ID" value="KAJ9150574.1"/>
    <property type="molecule type" value="Genomic_DNA"/>
</dbReference>
<sequence length="423" mass="44251">MASSGSRYADYASSGAGSHFEPRLARLSLRNDSLALLFVLVSCLIISSYFTGQSLTRPSQFRAYTDPFNTSNNSSLNPPSIPPPPPPPPPLNVPPSRARLQLAARLAMHKRSAETSNADNPNATITEGGGGGGGDSTSSSSSSSPFTILQAAPELTRERERDIPELLRDPFADDEEDDDGSGSGSDEEGAEAPERSSSNNNNSGWHRGGWWRGVVRNARGRSGRGDVSAATPERFGDGRDDDDSDDEGPGGGDGEDDDEEFGDFAMPEAATAASGEKEGGEGKVQEGEQQHIVKPLPLHPGPGLGGNKTSGGSSASPFGSLWPFSSQGFGMGSSGGGGREREREEQQQEKRGQEEGRGEAPEVREEPLELGAAGAGAGAGEAGESAVLDEDGKQVERAVEATRRTSIEDPDEDEGEVIVGRGR</sequence>
<reference evidence="3" key="1">
    <citation type="submission" date="2022-07" db="EMBL/GenBank/DDBJ databases">
        <title>Fungi with potential for degradation of polypropylene.</title>
        <authorList>
            <person name="Gostincar C."/>
        </authorList>
    </citation>
    <scope>NUCLEOTIDE SEQUENCE</scope>
    <source>
        <strain evidence="3">EXF-13287</strain>
    </source>
</reference>
<organism evidence="3 4">
    <name type="scientific">Coniochaeta hoffmannii</name>
    <dbReference type="NCBI Taxonomy" id="91930"/>
    <lineage>
        <taxon>Eukaryota</taxon>
        <taxon>Fungi</taxon>
        <taxon>Dikarya</taxon>
        <taxon>Ascomycota</taxon>
        <taxon>Pezizomycotina</taxon>
        <taxon>Sordariomycetes</taxon>
        <taxon>Sordariomycetidae</taxon>
        <taxon>Coniochaetales</taxon>
        <taxon>Coniochaetaceae</taxon>
        <taxon>Coniochaeta</taxon>
    </lineage>
</organism>
<keyword evidence="2" id="KW-0472">Membrane</keyword>
<proteinExistence type="predicted"/>
<gene>
    <name evidence="3" type="ORF">NKR19_g5277</name>
</gene>
<dbReference type="Proteomes" id="UP001174691">
    <property type="component" value="Unassembled WGS sequence"/>
</dbReference>
<comment type="caution">
    <text evidence="3">The sequence shown here is derived from an EMBL/GenBank/DDBJ whole genome shotgun (WGS) entry which is preliminary data.</text>
</comment>